<proteinExistence type="predicted"/>
<dbReference type="AlphaFoldDB" id="A0A915IDM7"/>
<evidence type="ECO:0000313" key="1">
    <source>
        <dbReference type="Proteomes" id="UP000887565"/>
    </source>
</evidence>
<evidence type="ECO:0000313" key="2">
    <source>
        <dbReference type="WBParaSite" id="nRc.2.0.1.t11898-RA"/>
    </source>
</evidence>
<keyword evidence="1" id="KW-1185">Reference proteome</keyword>
<sequence>MNPFLLQTEVRLASKLIMPLKLQLRQLSLKRFRLQLRQLKQTLDCT</sequence>
<accession>A0A915IDM7</accession>
<name>A0A915IDM7_ROMCU</name>
<reference evidence="2" key="1">
    <citation type="submission" date="2022-11" db="UniProtKB">
        <authorList>
            <consortium name="WormBaseParasite"/>
        </authorList>
    </citation>
    <scope>IDENTIFICATION</scope>
</reference>
<dbReference type="Proteomes" id="UP000887565">
    <property type="component" value="Unplaced"/>
</dbReference>
<protein>
    <submittedName>
        <fullName evidence="2">Uncharacterized protein</fullName>
    </submittedName>
</protein>
<organism evidence="1 2">
    <name type="scientific">Romanomermis culicivorax</name>
    <name type="common">Nematode worm</name>
    <dbReference type="NCBI Taxonomy" id="13658"/>
    <lineage>
        <taxon>Eukaryota</taxon>
        <taxon>Metazoa</taxon>
        <taxon>Ecdysozoa</taxon>
        <taxon>Nematoda</taxon>
        <taxon>Enoplea</taxon>
        <taxon>Dorylaimia</taxon>
        <taxon>Mermithida</taxon>
        <taxon>Mermithoidea</taxon>
        <taxon>Mermithidae</taxon>
        <taxon>Romanomermis</taxon>
    </lineage>
</organism>
<dbReference type="WBParaSite" id="nRc.2.0.1.t11898-RA">
    <property type="protein sequence ID" value="nRc.2.0.1.t11898-RA"/>
    <property type="gene ID" value="nRc.2.0.1.g11898"/>
</dbReference>